<feature type="transmembrane region" description="Helical" evidence="1">
    <location>
        <begin position="103"/>
        <end position="122"/>
    </location>
</feature>
<dbReference type="RefSeq" id="WP_146784141.1">
    <property type="nucleotide sequence ID" value="NZ_BAABIO010000002.1"/>
</dbReference>
<dbReference type="KEGG" id="fgg:FSB75_05825"/>
<gene>
    <name evidence="2" type="ORF">FSB75_05825</name>
</gene>
<dbReference type="SUPFAM" id="SSF160387">
    <property type="entry name" value="NosL/MerB-like"/>
    <property type="match status" value="1"/>
</dbReference>
<dbReference type="OrthoDB" id="9809859at2"/>
<evidence type="ECO:0008006" key="4">
    <source>
        <dbReference type="Google" id="ProtNLM"/>
    </source>
</evidence>
<dbReference type="InterPro" id="IPR008719">
    <property type="entry name" value="N2O_reductase_NosL"/>
</dbReference>
<sequence length="343" mass="38133">MKKMRISSRLLIAFASLAMTAVFFLPVWFIFLIAPQYPEGLTMQIWLTKLSGQVDIINGLNHYIGMKHINENMFPEFGYMVYILGAFIVYGLMVALTGSRKLLLSLLFLTLVMAGAALYDFYKWGYDYGHNLDPKAAIKVPGLTYQPPVVGHKTLLNFDAYSYPDVGGWIVLGAGAIFFLVYFLEWVRGRKFAKQNVSFAKSSVVVASALSLIFTSCSSKPEPFVYGKDLCDDCRMTIMDPHFGAEIVTTKGKVFKFDDVHCLAAFLKDGKVKESDVKQTLFIDYNNPNNFIDAATAHLVVSPQLKSPMNGNAAAFATKDVADKKGAELAGQTTDWKALQKEL</sequence>
<organism evidence="2 3">
    <name type="scientific">Flavisolibacter ginsenosidimutans</name>
    <dbReference type="NCBI Taxonomy" id="661481"/>
    <lineage>
        <taxon>Bacteria</taxon>
        <taxon>Pseudomonadati</taxon>
        <taxon>Bacteroidota</taxon>
        <taxon>Chitinophagia</taxon>
        <taxon>Chitinophagales</taxon>
        <taxon>Chitinophagaceae</taxon>
        <taxon>Flavisolibacter</taxon>
    </lineage>
</organism>
<evidence type="ECO:0000256" key="1">
    <source>
        <dbReference type="SAM" id="Phobius"/>
    </source>
</evidence>
<accession>A0A5B8UFI9</accession>
<feature type="transmembrane region" description="Helical" evidence="1">
    <location>
        <begin position="12"/>
        <end position="34"/>
    </location>
</feature>
<reference evidence="2 3" key="1">
    <citation type="journal article" date="2015" name="Int. J. Syst. Evol. Microbiol.">
        <title>Flavisolibacter ginsenosidimutans sp. nov., with ginsenoside-converting activity isolated from soil used for cultivating ginseng.</title>
        <authorList>
            <person name="Zhao Y."/>
            <person name="Liu Q."/>
            <person name="Kang M.S."/>
            <person name="Jin F."/>
            <person name="Yu H."/>
            <person name="Im W.T."/>
        </authorList>
    </citation>
    <scope>NUCLEOTIDE SEQUENCE [LARGE SCALE GENOMIC DNA]</scope>
    <source>
        <strain evidence="2 3">Gsoil 636</strain>
    </source>
</reference>
<dbReference type="Pfam" id="PF05573">
    <property type="entry name" value="NosL"/>
    <property type="match status" value="1"/>
</dbReference>
<feature type="transmembrane region" description="Helical" evidence="1">
    <location>
        <begin position="77"/>
        <end position="96"/>
    </location>
</feature>
<evidence type="ECO:0000313" key="2">
    <source>
        <dbReference type="EMBL" id="QEC55441.1"/>
    </source>
</evidence>
<proteinExistence type="predicted"/>
<protein>
    <recommendedName>
        <fullName evidence="4">Copper chaperone NosL</fullName>
    </recommendedName>
</protein>
<keyword evidence="1" id="KW-0812">Transmembrane</keyword>
<keyword evidence="3" id="KW-1185">Reference proteome</keyword>
<evidence type="ECO:0000313" key="3">
    <source>
        <dbReference type="Proteomes" id="UP000321204"/>
    </source>
</evidence>
<dbReference type="AlphaFoldDB" id="A0A5B8UFI9"/>
<dbReference type="EMBL" id="CP042433">
    <property type="protein sequence ID" value="QEC55441.1"/>
    <property type="molecule type" value="Genomic_DNA"/>
</dbReference>
<feature type="transmembrane region" description="Helical" evidence="1">
    <location>
        <begin position="166"/>
        <end position="184"/>
    </location>
</feature>
<keyword evidence="1" id="KW-1133">Transmembrane helix</keyword>
<name>A0A5B8UFI9_9BACT</name>
<dbReference type="PANTHER" id="PTHR41247">
    <property type="entry name" value="HTH-TYPE TRANSCRIPTIONAL REPRESSOR YCNK"/>
    <property type="match status" value="1"/>
</dbReference>
<keyword evidence="1" id="KW-0472">Membrane</keyword>
<dbReference type="Proteomes" id="UP000321204">
    <property type="component" value="Chromosome"/>
</dbReference>
<dbReference type="PANTHER" id="PTHR41247:SF1">
    <property type="entry name" value="HTH-TYPE TRANSCRIPTIONAL REPRESSOR YCNK"/>
    <property type="match status" value="1"/>
</dbReference>